<keyword evidence="4 11" id="KW-0812">Transmembrane</keyword>
<evidence type="ECO:0000256" key="12">
    <source>
        <dbReference type="SAM" id="Phobius"/>
    </source>
</evidence>
<keyword evidence="16" id="KW-1185">Reference proteome</keyword>
<feature type="non-terminal residue" evidence="14">
    <location>
        <position position="1"/>
    </location>
</feature>
<dbReference type="GO" id="GO:0007189">
    <property type="term" value="P:adenylate cyclase-activating G protein-coupled receptor signaling pathway"/>
    <property type="evidence" value="ECO:0000318"/>
    <property type="project" value="GO_Central"/>
</dbReference>
<proteinExistence type="inferred from homology"/>
<dbReference type="PROSITE" id="PS50262">
    <property type="entry name" value="G_PROTEIN_RECEP_F1_2"/>
    <property type="match status" value="1"/>
</dbReference>
<dbReference type="SUPFAM" id="SSF81321">
    <property type="entry name" value="Family A G protein-coupled receptor-like"/>
    <property type="match status" value="1"/>
</dbReference>
<dbReference type="VEuPathDB" id="VectorBase:ISCI021342"/>
<dbReference type="VEuPathDB" id="VectorBase:ISCP_020169"/>
<dbReference type="EMBL" id="ABJB010948477">
    <property type="status" value="NOT_ANNOTATED_CDS"/>
    <property type="molecule type" value="Genomic_DNA"/>
</dbReference>
<dbReference type="EC" id="2.7.11.14" evidence="14"/>
<evidence type="ECO:0000256" key="3">
    <source>
        <dbReference type="ARBA" id="ARBA00022475"/>
    </source>
</evidence>
<evidence type="ECO:0000259" key="13">
    <source>
        <dbReference type="PROSITE" id="PS50262"/>
    </source>
</evidence>
<dbReference type="Gene3D" id="1.20.1070.10">
    <property type="entry name" value="Rhodopsin 7-helix transmembrane proteins"/>
    <property type="match status" value="1"/>
</dbReference>
<keyword evidence="7 12" id="KW-0472">Membrane</keyword>
<evidence type="ECO:0000256" key="9">
    <source>
        <dbReference type="ARBA" id="ARBA00023180"/>
    </source>
</evidence>
<dbReference type="GO" id="GO:0001609">
    <property type="term" value="F:G protein-coupled adenosine receptor activity"/>
    <property type="evidence" value="ECO:0000318"/>
    <property type="project" value="GO_Central"/>
</dbReference>
<evidence type="ECO:0000256" key="5">
    <source>
        <dbReference type="ARBA" id="ARBA00022989"/>
    </source>
</evidence>
<dbReference type="PANTHER" id="PTHR24246:SF27">
    <property type="entry name" value="ADENOSINE RECEPTOR, ISOFORM A"/>
    <property type="match status" value="1"/>
</dbReference>
<dbReference type="Pfam" id="PF00001">
    <property type="entry name" value="7tm_1"/>
    <property type="match status" value="1"/>
</dbReference>
<sequence length="322" mass="36410">VSERSWITTDLMMENRTCNPASFSDSIVWVSSIQCICAFIALVGNSLVIISVWKFARLRTVTNYFVVSLAAADLLVALNVPFYDSFYFLSDMACHRSLCLLRYLFANYASSCSAFSLVGVAVDRYVSIVHGMSYYRLMRYRLAVGYIVSMWLFLLFFALLPCMGFGANANYPFEFKVVVCDLAYVYSPEFILILGGVFWTCTLVTLSLYFFVFRAAWKQLKAIAAAGDVHHRVRQEARTACTMALVLTVCILGYVPYFVIVSLPFMMQDSTTIALDVKPYVICLYFGKSALNPVIYGWKAKDFRAAFREVIFSKKLNDASHS</sequence>
<evidence type="ECO:0000256" key="1">
    <source>
        <dbReference type="ARBA" id="ARBA00004651"/>
    </source>
</evidence>
<keyword evidence="5 12" id="KW-1133">Transmembrane helix</keyword>
<dbReference type="InterPro" id="IPR000276">
    <property type="entry name" value="GPCR_Rhodpsn"/>
</dbReference>
<keyword evidence="9" id="KW-0325">Glycoprotein</keyword>
<gene>
    <name evidence="14" type="ORF">IscW_ISCW021342</name>
</gene>
<dbReference type="STRING" id="6945.B7Q4W1"/>
<accession>B7Q4W1</accession>
<evidence type="ECO:0000256" key="8">
    <source>
        <dbReference type="ARBA" id="ARBA00023170"/>
    </source>
</evidence>
<dbReference type="GO" id="GO:0050254">
    <property type="term" value="F:rhodopsin kinase activity"/>
    <property type="evidence" value="ECO:0007669"/>
    <property type="project" value="UniProtKB-EC"/>
</dbReference>
<dbReference type="VEuPathDB" id="VectorBase:ISCW021342"/>
<evidence type="ECO:0000256" key="6">
    <source>
        <dbReference type="ARBA" id="ARBA00023040"/>
    </source>
</evidence>
<dbReference type="AlphaFoldDB" id="B7Q4W1"/>
<dbReference type="Proteomes" id="UP000001555">
    <property type="component" value="Unassembled WGS sequence"/>
</dbReference>
<reference evidence="15" key="2">
    <citation type="submission" date="2020-05" db="UniProtKB">
        <authorList>
            <consortium name="EnsemblMetazoa"/>
        </authorList>
    </citation>
    <scope>IDENTIFICATION</scope>
    <source>
        <strain evidence="15">wikel</strain>
    </source>
</reference>
<dbReference type="PRINTS" id="PR00237">
    <property type="entry name" value="GPCRRHODOPSN"/>
</dbReference>
<evidence type="ECO:0000256" key="7">
    <source>
        <dbReference type="ARBA" id="ARBA00023136"/>
    </source>
</evidence>
<name>B7Q4W1_IXOSC</name>
<dbReference type="PROSITE" id="PS00237">
    <property type="entry name" value="G_PROTEIN_RECEP_F1_1"/>
    <property type="match status" value="1"/>
</dbReference>
<keyword evidence="14" id="KW-0808">Transferase</keyword>
<dbReference type="EnsemblMetazoa" id="ISCW021342-RA">
    <property type="protein sequence ID" value="ISCW021342-PA"/>
    <property type="gene ID" value="ISCW021342"/>
</dbReference>
<dbReference type="CDD" id="cd00637">
    <property type="entry name" value="7tm_classA_rhodopsin-like"/>
    <property type="match status" value="1"/>
</dbReference>
<keyword evidence="10 11" id="KW-0807">Transducer</keyword>
<comment type="subcellular location">
    <subcellularLocation>
        <location evidence="1">Cell membrane</location>
        <topology evidence="1">Multi-pass membrane protein</topology>
    </subcellularLocation>
</comment>
<dbReference type="PaxDb" id="6945-B7Q4W1"/>
<keyword evidence="3" id="KW-1003">Cell membrane</keyword>
<evidence type="ECO:0000256" key="4">
    <source>
        <dbReference type="ARBA" id="ARBA00022692"/>
    </source>
</evidence>
<evidence type="ECO:0000256" key="10">
    <source>
        <dbReference type="ARBA" id="ARBA00023224"/>
    </source>
</evidence>
<comment type="similarity">
    <text evidence="2 11">Belongs to the G-protein coupled receptor 1 family.</text>
</comment>
<feature type="transmembrane region" description="Helical" evidence="12">
    <location>
        <begin position="190"/>
        <end position="212"/>
    </location>
</feature>
<dbReference type="OrthoDB" id="6159456at2759"/>
<evidence type="ECO:0000256" key="2">
    <source>
        <dbReference type="ARBA" id="ARBA00010663"/>
    </source>
</evidence>
<evidence type="ECO:0000313" key="14">
    <source>
        <dbReference type="EMBL" id="EEC13883.1"/>
    </source>
</evidence>
<evidence type="ECO:0000313" key="16">
    <source>
        <dbReference type="Proteomes" id="UP000001555"/>
    </source>
</evidence>
<organism>
    <name type="scientific">Ixodes scapularis</name>
    <name type="common">Black-legged tick</name>
    <name type="synonym">Deer tick</name>
    <dbReference type="NCBI Taxonomy" id="6945"/>
    <lineage>
        <taxon>Eukaryota</taxon>
        <taxon>Metazoa</taxon>
        <taxon>Ecdysozoa</taxon>
        <taxon>Arthropoda</taxon>
        <taxon>Chelicerata</taxon>
        <taxon>Arachnida</taxon>
        <taxon>Acari</taxon>
        <taxon>Parasitiformes</taxon>
        <taxon>Ixodida</taxon>
        <taxon>Ixodoidea</taxon>
        <taxon>Ixodidae</taxon>
        <taxon>Ixodinae</taxon>
        <taxon>Ixodes</taxon>
    </lineage>
</organism>
<reference evidence="14 16" key="1">
    <citation type="submission" date="2008-03" db="EMBL/GenBank/DDBJ databases">
        <title>Annotation of Ixodes scapularis.</title>
        <authorList>
            <consortium name="Ixodes scapularis Genome Project Consortium"/>
            <person name="Caler E."/>
            <person name="Hannick L.I."/>
            <person name="Bidwell S."/>
            <person name="Joardar V."/>
            <person name="Thiagarajan M."/>
            <person name="Amedeo P."/>
            <person name="Galinsky K.J."/>
            <person name="Schobel S."/>
            <person name="Inman J."/>
            <person name="Hostetler J."/>
            <person name="Miller J."/>
            <person name="Hammond M."/>
            <person name="Megy K."/>
            <person name="Lawson D."/>
            <person name="Kodira C."/>
            <person name="Sutton G."/>
            <person name="Meyer J."/>
            <person name="Hill C.A."/>
            <person name="Birren B."/>
            <person name="Nene V."/>
            <person name="Collins F."/>
            <person name="Alarcon-Chaidez F."/>
            <person name="Wikel S."/>
            <person name="Strausberg R."/>
        </authorList>
    </citation>
    <scope>NUCLEOTIDE SEQUENCE [LARGE SCALE GENOMIC DNA]</scope>
    <source>
        <strain evidence="16">Wikel</strain>
        <strain evidence="14">Wikel colony</strain>
    </source>
</reference>
<evidence type="ECO:0000256" key="11">
    <source>
        <dbReference type="RuleBase" id="RU000688"/>
    </source>
</evidence>
<dbReference type="GO" id="GO:0001973">
    <property type="term" value="P:G protein-coupled adenosine receptor signaling pathway"/>
    <property type="evidence" value="ECO:0000318"/>
    <property type="project" value="GO_Central"/>
</dbReference>
<protein>
    <submittedName>
        <fullName evidence="14 15">G-protein coupled octopamine receptor, putative</fullName>
        <ecNumber evidence="14">2.7.11.14</ecNumber>
    </submittedName>
</protein>
<feature type="transmembrane region" description="Helical" evidence="12">
    <location>
        <begin position="279"/>
        <end position="298"/>
    </location>
</feature>
<feature type="transmembrane region" description="Helical" evidence="12">
    <location>
        <begin position="64"/>
        <end position="83"/>
    </location>
</feature>
<dbReference type="GO" id="GO:0005886">
    <property type="term" value="C:plasma membrane"/>
    <property type="evidence" value="ECO:0000318"/>
    <property type="project" value="GO_Central"/>
</dbReference>
<dbReference type="InterPro" id="IPR017452">
    <property type="entry name" value="GPCR_Rhodpsn_7TM"/>
</dbReference>
<evidence type="ECO:0000313" key="15">
    <source>
        <dbReference type="EnsemblMetazoa" id="ISCW021342-PA"/>
    </source>
</evidence>
<feature type="transmembrane region" description="Helical" evidence="12">
    <location>
        <begin position="27"/>
        <end position="52"/>
    </location>
</feature>
<dbReference type="EMBL" id="DS857834">
    <property type="protein sequence ID" value="EEC13883.1"/>
    <property type="molecule type" value="Genomic_DNA"/>
</dbReference>
<dbReference type="PANTHER" id="PTHR24246">
    <property type="entry name" value="OLFACTORY RECEPTOR AND ADENOSINE RECEPTOR"/>
    <property type="match status" value="1"/>
</dbReference>
<dbReference type="HOGENOM" id="CLU_009579_11_5_1"/>
<feature type="transmembrane region" description="Helical" evidence="12">
    <location>
        <begin position="143"/>
        <end position="167"/>
    </location>
</feature>
<feature type="transmembrane region" description="Helical" evidence="12">
    <location>
        <begin position="103"/>
        <end position="122"/>
    </location>
</feature>
<feature type="transmembrane region" description="Helical" evidence="12">
    <location>
        <begin position="244"/>
        <end position="267"/>
    </location>
</feature>
<feature type="domain" description="G-protein coupled receptors family 1 profile" evidence="13">
    <location>
        <begin position="44"/>
        <end position="296"/>
    </location>
</feature>
<keyword evidence="8 11" id="KW-0675">Receptor</keyword>
<keyword evidence="6 11" id="KW-0297">G-protein coupled receptor</keyword>
<dbReference type="SMART" id="SM01381">
    <property type="entry name" value="7TM_GPCR_Srsx"/>
    <property type="match status" value="1"/>
</dbReference>